<dbReference type="InterPro" id="IPR000618">
    <property type="entry name" value="Insect_cuticle"/>
</dbReference>
<dbReference type="OrthoDB" id="7790176at2759"/>
<keyword evidence="2" id="KW-0732">Signal</keyword>
<proteinExistence type="predicted"/>
<protein>
    <recommendedName>
        <fullName evidence="5">Cuticle protein 6</fullName>
    </recommendedName>
</protein>
<name>A0A9J6CBU1_POLVA</name>
<comment type="caution">
    <text evidence="3">The sequence shown here is derived from an EMBL/GenBank/DDBJ whole genome shotgun (WGS) entry which is preliminary data.</text>
</comment>
<dbReference type="PANTHER" id="PTHR10380:SF196">
    <property type="entry name" value="CUTICULAR PROTEIN 72EA"/>
    <property type="match status" value="1"/>
</dbReference>
<dbReference type="Pfam" id="PF00379">
    <property type="entry name" value="Chitin_bind_4"/>
    <property type="match status" value="1"/>
</dbReference>
<evidence type="ECO:0008006" key="5">
    <source>
        <dbReference type="Google" id="ProtNLM"/>
    </source>
</evidence>
<evidence type="ECO:0000313" key="3">
    <source>
        <dbReference type="EMBL" id="KAG5679463.1"/>
    </source>
</evidence>
<dbReference type="AlphaFoldDB" id="A0A9J6CBU1"/>
<accession>A0A9J6CBU1</accession>
<feature type="signal peptide" evidence="2">
    <location>
        <begin position="1"/>
        <end position="16"/>
    </location>
</feature>
<dbReference type="PANTHER" id="PTHR10380">
    <property type="entry name" value="CUTICLE PROTEIN"/>
    <property type="match status" value="1"/>
</dbReference>
<evidence type="ECO:0000256" key="2">
    <source>
        <dbReference type="SAM" id="SignalP"/>
    </source>
</evidence>
<dbReference type="GO" id="GO:0008010">
    <property type="term" value="F:structural constituent of chitin-based larval cuticle"/>
    <property type="evidence" value="ECO:0007669"/>
    <property type="project" value="TreeGrafter"/>
</dbReference>
<dbReference type="PROSITE" id="PS51155">
    <property type="entry name" value="CHIT_BIND_RR_2"/>
    <property type="match status" value="1"/>
</dbReference>
<dbReference type="GO" id="GO:0062129">
    <property type="term" value="C:chitin-based extracellular matrix"/>
    <property type="evidence" value="ECO:0007669"/>
    <property type="project" value="TreeGrafter"/>
</dbReference>
<dbReference type="EMBL" id="JADBJN010000002">
    <property type="protein sequence ID" value="KAG5679463.1"/>
    <property type="molecule type" value="Genomic_DNA"/>
</dbReference>
<dbReference type="InterPro" id="IPR050468">
    <property type="entry name" value="Cuticle_Struct_Prot"/>
</dbReference>
<reference evidence="3" key="1">
    <citation type="submission" date="2021-03" db="EMBL/GenBank/DDBJ databases">
        <title>Chromosome level genome of the anhydrobiotic midge Polypedilum vanderplanki.</title>
        <authorList>
            <person name="Yoshida Y."/>
            <person name="Kikawada T."/>
            <person name="Gusev O."/>
        </authorList>
    </citation>
    <scope>NUCLEOTIDE SEQUENCE</scope>
    <source>
        <strain evidence="3">NIAS01</strain>
        <tissue evidence="3">Whole body or cell culture</tissue>
    </source>
</reference>
<evidence type="ECO:0000313" key="4">
    <source>
        <dbReference type="Proteomes" id="UP001107558"/>
    </source>
</evidence>
<feature type="chain" id="PRO_5039920643" description="Cuticle protein 6" evidence="2">
    <location>
        <begin position="17"/>
        <end position="255"/>
    </location>
</feature>
<keyword evidence="4" id="KW-1185">Reference proteome</keyword>
<keyword evidence="1" id="KW-0193">Cuticle</keyword>
<evidence type="ECO:0000256" key="1">
    <source>
        <dbReference type="PROSITE-ProRule" id="PRU00497"/>
    </source>
</evidence>
<sequence length="255" mass="27559">MKFLVVFFSSLVAVFSAPAIIHQPIVYTAVPSLSQWHSQDTLGQYSYGYQNDLSAKTEVKTLDGITQGSYSYIDANNQLQTVNYVSDALGFRAAATNLPQPPIDNGVTPEPIEDTIEVKSARAEHLEAVKKAQNGDATEVVALEAPEPVEDTEEVKAARAEHLKAVEEAKVRNSEAKDDSETVVIPQTISSVHTAQILSPLQTIPIAPQTVVVKSQPHVAAIQLAAPIVLKTIQPQTAFAYSVYQNAGIPHVYTV</sequence>
<dbReference type="Proteomes" id="UP001107558">
    <property type="component" value="Chromosome 2"/>
</dbReference>
<gene>
    <name evidence="3" type="ORF">PVAND_009028</name>
</gene>
<organism evidence="3 4">
    <name type="scientific">Polypedilum vanderplanki</name>
    <name type="common">Sleeping chironomid midge</name>
    <dbReference type="NCBI Taxonomy" id="319348"/>
    <lineage>
        <taxon>Eukaryota</taxon>
        <taxon>Metazoa</taxon>
        <taxon>Ecdysozoa</taxon>
        <taxon>Arthropoda</taxon>
        <taxon>Hexapoda</taxon>
        <taxon>Insecta</taxon>
        <taxon>Pterygota</taxon>
        <taxon>Neoptera</taxon>
        <taxon>Endopterygota</taxon>
        <taxon>Diptera</taxon>
        <taxon>Nematocera</taxon>
        <taxon>Chironomoidea</taxon>
        <taxon>Chironomidae</taxon>
        <taxon>Chironominae</taxon>
        <taxon>Polypedilum</taxon>
        <taxon>Polypedilum</taxon>
    </lineage>
</organism>